<dbReference type="InterPro" id="IPR051010">
    <property type="entry name" value="BCAA_transport"/>
</dbReference>
<evidence type="ECO:0000256" key="2">
    <source>
        <dbReference type="ARBA" id="ARBA00022448"/>
    </source>
</evidence>
<dbReference type="SUPFAM" id="SSF53822">
    <property type="entry name" value="Periplasmic binding protein-like I"/>
    <property type="match status" value="1"/>
</dbReference>
<keyword evidence="2" id="KW-0813">Transport</keyword>
<dbReference type="PANTHER" id="PTHR30483">
    <property type="entry name" value="LEUCINE-SPECIFIC-BINDING PROTEIN"/>
    <property type="match status" value="1"/>
</dbReference>
<evidence type="ECO:0000256" key="1">
    <source>
        <dbReference type="ARBA" id="ARBA00010062"/>
    </source>
</evidence>
<keyword evidence="8" id="KW-1185">Reference proteome</keyword>
<dbReference type="InterPro" id="IPR000709">
    <property type="entry name" value="Leu_Ile_Val-bd"/>
</dbReference>
<dbReference type="AlphaFoldDB" id="A0A917TFU1"/>
<dbReference type="Proteomes" id="UP000642070">
    <property type="component" value="Unassembled WGS sequence"/>
</dbReference>
<name>A0A917TFU1_9ACTN</name>
<evidence type="ECO:0000313" key="8">
    <source>
        <dbReference type="Proteomes" id="UP000642070"/>
    </source>
</evidence>
<evidence type="ECO:0000259" key="6">
    <source>
        <dbReference type="Pfam" id="PF13458"/>
    </source>
</evidence>
<dbReference type="Pfam" id="PF13458">
    <property type="entry name" value="Peripla_BP_6"/>
    <property type="match status" value="1"/>
</dbReference>
<evidence type="ECO:0000256" key="5">
    <source>
        <dbReference type="SAM" id="MobiDB-lite"/>
    </source>
</evidence>
<keyword evidence="4" id="KW-0029">Amino-acid transport</keyword>
<dbReference type="InterPro" id="IPR028081">
    <property type="entry name" value="Leu-bd"/>
</dbReference>
<comment type="similarity">
    <text evidence="1">Belongs to the leucine-binding protein family.</text>
</comment>
<proteinExistence type="inferred from homology"/>
<feature type="domain" description="Leucine-binding protein" evidence="6">
    <location>
        <begin position="228"/>
        <end position="442"/>
    </location>
</feature>
<evidence type="ECO:0000256" key="3">
    <source>
        <dbReference type="ARBA" id="ARBA00022729"/>
    </source>
</evidence>
<dbReference type="PRINTS" id="PR00337">
    <property type="entry name" value="LEUILEVALBP"/>
</dbReference>
<feature type="region of interest" description="Disordered" evidence="5">
    <location>
        <begin position="201"/>
        <end position="225"/>
    </location>
</feature>
<organism evidence="7 8">
    <name type="scientific">Dactylosporangium sucinum</name>
    <dbReference type="NCBI Taxonomy" id="1424081"/>
    <lineage>
        <taxon>Bacteria</taxon>
        <taxon>Bacillati</taxon>
        <taxon>Actinomycetota</taxon>
        <taxon>Actinomycetes</taxon>
        <taxon>Micromonosporales</taxon>
        <taxon>Micromonosporaceae</taxon>
        <taxon>Dactylosporangium</taxon>
    </lineage>
</organism>
<reference evidence="7" key="2">
    <citation type="submission" date="2020-09" db="EMBL/GenBank/DDBJ databases">
        <authorList>
            <person name="Sun Q."/>
            <person name="Ohkuma M."/>
        </authorList>
    </citation>
    <scope>NUCLEOTIDE SEQUENCE</scope>
    <source>
        <strain evidence="7">JCM 19831</strain>
    </source>
</reference>
<evidence type="ECO:0000256" key="4">
    <source>
        <dbReference type="ARBA" id="ARBA00022970"/>
    </source>
</evidence>
<evidence type="ECO:0000313" key="7">
    <source>
        <dbReference type="EMBL" id="GGM21649.1"/>
    </source>
</evidence>
<gene>
    <name evidence="7" type="ORF">GCM10007977_023510</name>
</gene>
<dbReference type="InterPro" id="IPR028082">
    <property type="entry name" value="Peripla_BP_I"/>
</dbReference>
<dbReference type="Gene3D" id="3.40.50.2300">
    <property type="match status" value="2"/>
</dbReference>
<protein>
    <recommendedName>
        <fullName evidence="6">Leucine-binding protein domain-containing protein</fullName>
    </recommendedName>
</protein>
<dbReference type="EMBL" id="BMPI01000009">
    <property type="protein sequence ID" value="GGM21649.1"/>
    <property type="molecule type" value="Genomic_DNA"/>
</dbReference>
<keyword evidence="3" id="KW-0732">Signal</keyword>
<sequence length="453" mass="46159">MTISATQAHRARSTAVVLVAAVTLAGCGTKREGAGQDPDTPVHVRLYGSDANMTNSLRNKLDGNPGLLSGMTGTAPLLKLPETFKTRLRSVDASLADFGYAAEAYDAVMIAGLAAESARTVEAPTVAKFIVPATTGGAECDSAATCLPLAKSGRDFAYRGVSLSRSGLTDQGEPSSASYGTLHFGRDATINDNLTEYVGAGDERSASTAAAPPPAANPNSSSNKKRALKVGALMPHTGRLAYRSGPRFAGAKLAVADLNAAGGVLGEPVEWIDGDDGTDAAVAAATVDRLVGLGVQVIIGASSSSVTKAVIPKIAAAGRILISPSSTSDELSAVPDGGMFFRTAPPDTLQARALADVIMRDGPKRVVVVAREDAYGMGLQQNVKADLVAAGMAGDDIALLSYPASAEDFAGIAAGVREARPDAVLIVGYEETATIVRALAARKVGTESGLAGY</sequence>
<reference evidence="7" key="1">
    <citation type="journal article" date="2014" name="Int. J. Syst. Evol. Microbiol.">
        <title>Complete genome sequence of Corynebacterium casei LMG S-19264T (=DSM 44701T), isolated from a smear-ripened cheese.</title>
        <authorList>
            <consortium name="US DOE Joint Genome Institute (JGI-PGF)"/>
            <person name="Walter F."/>
            <person name="Albersmeier A."/>
            <person name="Kalinowski J."/>
            <person name="Ruckert C."/>
        </authorList>
    </citation>
    <scope>NUCLEOTIDE SEQUENCE</scope>
    <source>
        <strain evidence="7">JCM 19831</strain>
    </source>
</reference>
<dbReference type="PANTHER" id="PTHR30483:SF6">
    <property type="entry name" value="PERIPLASMIC BINDING PROTEIN OF ABC TRANSPORTER FOR NATURAL AMINO ACIDS"/>
    <property type="match status" value="1"/>
</dbReference>
<dbReference type="GO" id="GO:0006865">
    <property type="term" value="P:amino acid transport"/>
    <property type="evidence" value="ECO:0007669"/>
    <property type="project" value="UniProtKB-KW"/>
</dbReference>
<accession>A0A917TFU1</accession>
<comment type="caution">
    <text evidence="7">The sequence shown here is derived from an EMBL/GenBank/DDBJ whole genome shotgun (WGS) entry which is preliminary data.</text>
</comment>